<evidence type="ECO:0000313" key="2">
    <source>
        <dbReference type="Proteomes" id="UP000198211"/>
    </source>
</evidence>
<reference evidence="2" key="1">
    <citation type="submission" date="2017-03" db="EMBL/GenBank/DDBJ databases">
        <title>Phytopthora megakarya and P. palmivora, two closely related causual agents of cacao black pod achieved similar genome size and gene model numbers by different mechanisms.</title>
        <authorList>
            <person name="Ali S."/>
            <person name="Shao J."/>
            <person name="Larry D.J."/>
            <person name="Kronmiller B."/>
            <person name="Shen D."/>
            <person name="Strem M.D."/>
            <person name="Melnick R.L."/>
            <person name="Guiltinan M.J."/>
            <person name="Tyler B.M."/>
            <person name="Meinhardt L.W."/>
            <person name="Bailey B.A."/>
        </authorList>
    </citation>
    <scope>NUCLEOTIDE SEQUENCE [LARGE SCALE GENOMIC DNA]</scope>
    <source>
        <strain evidence="2">zdho120</strain>
    </source>
</reference>
<dbReference type="AlphaFoldDB" id="A0A225VAM2"/>
<sequence length="150" mass="16802">MSATTRVKANATPGWNTVYEFWFWVMDHSAGSEVVLGTGFRIPAGIRLDLADDDTIEVMHVTGGPTENLQLPAGEWVEFRLQNRKPSFGTHDVWVRRTAALIPTIIRFRKGRSTQGGVLSGTFLFDSLGTPRFMPKQAGYVPIDSRKYEQ</sequence>
<keyword evidence="1" id="KW-0378">Hydrolase</keyword>
<name>A0A225VAM2_9STRA</name>
<keyword evidence="1" id="KW-0645">Protease</keyword>
<protein>
    <submittedName>
        <fullName evidence="1">Eukaryotic/viral aspartic protease</fullName>
    </submittedName>
</protein>
<dbReference type="GO" id="GO:0006508">
    <property type="term" value="P:proteolysis"/>
    <property type="evidence" value="ECO:0007669"/>
    <property type="project" value="UniProtKB-KW"/>
</dbReference>
<keyword evidence="2" id="KW-1185">Reference proteome</keyword>
<accession>A0A225VAM2</accession>
<evidence type="ECO:0000313" key="1">
    <source>
        <dbReference type="EMBL" id="OWZ01837.1"/>
    </source>
</evidence>
<dbReference type="GO" id="GO:0008233">
    <property type="term" value="F:peptidase activity"/>
    <property type="evidence" value="ECO:0007669"/>
    <property type="project" value="UniProtKB-KW"/>
</dbReference>
<organism evidence="1 2">
    <name type="scientific">Phytophthora megakarya</name>
    <dbReference type="NCBI Taxonomy" id="4795"/>
    <lineage>
        <taxon>Eukaryota</taxon>
        <taxon>Sar</taxon>
        <taxon>Stramenopiles</taxon>
        <taxon>Oomycota</taxon>
        <taxon>Peronosporomycetes</taxon>
        <taxon>Peronosporales</taxon>
        <taxon>Peronosporaceae</taxon>
        <taxon>Phytophthora</taxon>
    </lineage>
</organism>
<gene>
    <name evidence="1" type="ORF">PHMEG_00026706</name>
</gene>
<dbReference type="EMBL" id="NBNE01006580">
    <property type="protein sequence ID" value="OWZ01837.1"/>
    <property type="molecule type" value="Genomic_DNA"/>
</dbReference>
<comment type="caution">
    <text evidence="1">The sequence shown here is derived from an EMBL/GenBank/DDBJ whole genome shotgun (WGS) entry which is preliminary data.</text>
</comment>
<dbReference type="Proteomes" id="UP000198211">
    <property type="component" value="Unassembled WGS sequence"/>
</dbReference>
<proteinExistence type="predicted"/>